<dbReference type="SUPFAM" id="SSF46689">
    <property type="entry name" value="Homeodomain-like"/>
    <property type="match status" value="1"/>
</dbReference>
<dbReference type="InterPro" id="IPR051552">
    <property type="entry name" value="HptR"/>
</dbReference>
<dbReference type="Pfam" id="PF12833">
    <property type="entry name" value="HTH_18"/>
    <property type="match status" value="1"/>
</dbReference>
<evidence type="ECO:0000256" key="3">
    <source>
        <dbReference type="ARBA" id="ARBA00022553"/>
    </source>
</evidence>
<evidence type="ECO:0000256" key="5">
    <source>
        <dbReference type="ARBA" id="ARBA00023015"/>
    </source>
</evidence>
<keyword evidence="7" id="KW-0804">Transcription</keyword>
<accession>A0ABU9DIU3</accession>
<keyword evidence="4" id="KW-0902">Two-component regulatory system</keyword>
<evidence type="ECO:0000256" key="9">
    <source>
        <dbReference type="SAM" id="MobiDB-lite"/>
    </source>
</evidence>
<keyword evidence="3 8" id="KW-0597">Phosphoprotein</keyword>
<dbReference type="Proteomes" id="UP001469365">
    <property type="component" value="Unassembled WGS sequence"/>
</dbReference>
<dbReference type="InterPro" id="IPR011006">
    <property type="entry name" value="CheY-like_superfamily"/>
</dbReference>
<dbReference type="PANTHER" id="PTHR42713:SF3">
    <property type="entry name" value="TRANSCRIPTIONAL REGULATORY PROTEIN HPTR"/>
    <property type="match status" value="1"/>
</dbReference>
<evidence type="ECO:0000313" key="12">
    <source>
        <dbReference type="EMBL" id="MEK8127968.1"/>
    </source>
</evidence>
<dbReference type="Gene3D" id="1.10.10.60">
    <property type="entry name" value="Homeodomain-like"/>
    <property type="match status" value="2"/>
</dbReference>
<evidence type="ECO:0000256" key="6">
    <source>
        <dbReference type="ARBA" id="ARBA00023125"/>
    </source>
</evidence>
<dbReference type="SMART" id="SM00342">
    <property type="entry name" value="HTH_ARAC"/>
    <property type="match status" value="1"/>
</dbReference>
<evidence type="ECO:0000256" key="7">
    <source>
        <dbReference type="ARBA" id="ARBA00023163"/>
    </source>
</evidence>
<proteinExistence type="predicted"/>
<evidence type="ECO:0000259" key="10">
    <source>
        <dbReference type="PROSITE" id="PS01124"/>
    </source>
</evidence>
<keyword evidence="13" id="KW-1185">Reference proteome</keyword>
<protein>
    <submittedName>
        <fullName evidence="12">Response regulator</fullName>
    </submittedName>
</protein>
<evidence type="ECO:0000256" key="8">
    <source>
        <dbReference type="PROSITE-ProRule" id="PRU00169"/>
    </source>
</evidence>
<dbReference type="CDD" id="cd17536">
    <property type="entry name" value="REC_YesN-like"/>
    <property type="match status" value="1"/>
</dbReference>
<organism evidence="12 13">
    <name type="scientific">Paenibacillus filicis</name>
    <dbReference type="NCBI Taxonomy" id="669464"/>
    <lineage>
        <taxon>Bacteria</taxon>
        <taxon>Bacillati</taxon>
        <taxon>Bacillota</taxon>
        <taxon>Bacilli</taxon>
        <taxon>Bacillales</taxon>
        <taxon>Paenibacillaceae</taxon>
        <taxon>Paenibacillus</taxon>
    </lineage>
</organism>
<evidence type="ECO:0000256" key="1">
    <source>
        <dbReference type="ARBA" id="ARBA00004496"/>
    </source>
</evidence>
<dbReference type="PROSITE" id="PS50110">
    <property type="entry name" value="RESPONSE_REGULATORY"/>
    <property type="match status" value="1"/>
</dbReference>
<feature type="compositionally biased region" description="Low complexity" evidence="9">
    <location>
        <begin position="167"/>
        <end position="184"/>
    </location>
</feature>
<dbReference type="Pfam" id="PF00072">
    <property type="entry name" value="Response_reg"/>
    <property type="match status" value="1"/>
</dbReference>
<feature type="region of interest" description="Disordered" evidence="9">
    <location>
        <begin position="150"/>
        <end position="187"/>
    </location>
</feature>
<feature type="domain" description="Response regulatory" evidence="11">
    <location>
        <begin position="5"/>
        <end position="122"/>
    </location>
</feature>
<dbReference type="SUPFAM" id="SSF52172">
    <property type="entry name" value="CheY-like"/>
    <property type="match status" value="1"/>
</dbReference>
<keyword evidence="5" id="KW-0805">Transcription regulation</keyword>
<reference evidence="12 13" key="1">
    <citation type="submission" date="2024-04" db="EMBL/GenBank/DDBJ databases">
        <title>draft genome sequnece of Paenibacillus filicis.</title>
        <authorList>
            <person name="Kim D.-U."/>
        </authorList>
    </citation>
    <scope>NUCLEOTIDE SEQUENCE [LARGE SCALE GENOMIC DNA]</scope>
    <source>
        <strain evidence="12 13">KACC14197</strain>
    </source>
</reference>
<comment type="caution">
    <text evidence="12">The sequence shown here is derived from an EMBL/GenBank/DDBJ whole genome shotgun (WGS) entry which is preliminary data.</text>
</comment>
<feature type="modified residue" description="4-aspartylphosphate" evidence="8">
    <location>
        <position position="57"/>
    </location>
</feature>
<evidence type="ECO:0000256" key="2">
    <source>
        <dbReference type="ARBA" id="ARBA00022490"/>
    </source>
</evidence>
<dbReference type="SMART" id="SM00448">
    <property type="entry name" value="REC"/>
    <property type="match status" value="1"/>
</dbReference>
<keyword evidence="6" id="KW-0238">DNA-binding</keyword>
<dbReference type="PROSITE" id="PS01124">
    <property type="entry name" value="HTH_ARAC_FAMILY_2"/>
    <property type="match status" value="1"/>
</dbReference>
<name>A0ABU9DIU3_9BACL</name>
<dbReference type="RefSeq" id="WP_341415032.1">
    <property type="nucleotide sequence ID" value="NZ_JBBPCC010000004.1"/>
</dbReference>
<dbReference type="EMBL" id="JBBPCC010000004">
    <property type="protein sequence ID" value="MEK8127968.1"/>
    <property type="molecule type" value="Genomic_DNA"/>
</dbReference>
<dbReference type="InterPro" id="IPR018060">
    <property type="entry name" value="HTH_AraC"/>
</dbReference>
<dbReference type="PANTHER" id="PTHR42713">
    <property type="entry name" value="HISTIDINE KINASE-RELATED"/>
    <property type="match status" value="1"/>
</dbReference>
<dbReference type="InterPro" id="IPR001789">
    <property type="entry name" value="Sig_transdc_resp-reg_receiver"/>
</dbReference>
<dbReference type="InterPro" id="IPR009057">
    <property type="entry name" value="Homeodomain-like_sf"/>
</dbReference>
<keyword evidence="2" id="KW-0963">Cytoplasm</keyword>
<evidence type="ECO:0000256" key="4">
    <source>
        <dbReference type="ARBA" id="ARBA00023012"/>
    </source>
</evidence>
<gene>
    <name evidence="12" type="ORF">WMW72_08655</name>
</gene>
<evidence type="ECO:0000313" key="13">
    <source>
        <dbReference type="Proteomes" id="UP001469365"/>
    </source>
</evidence>
<comment type="subcellular location">
    <subcellularLocation>
        <location evidence="1">Cytoplasm</location>
    </subcellularLocation>
</comment>
<dbReference type="Gene3D" id="3.40.50.2300">
    <property type="match status" value="1"/>
</dbReference>
<feature type="domain" description="HTH araC/xylS-type" evidence="10">
    <location>
        <begin position="294"/>
        <end position="396"/>
    </location>
</feature>
<evidence type="ECO:0000259" key="11">
    <source>
        <dbReference type="PROSITE" id="PS50110"/>
    </source>
</evidence>
<sequence length="402" mass="46347">MSHYQVWVADDERMIREGIAGMIQWEELGLTLAGTAADGQAAYLDIRKHRPDIVITDIKMPRLSGLELIRKTQEEHADIIFIVLSGYGEFELAAQAMKFGVRHYLLKPSDEKEIMQVLQEVKEELDARRNREREFEGLRLQLAETERRQETAGAGASGFYAYEDGGSSSHSRAAASTEGEPPAAAEEEERLQRIVAAVRHGDDKELEQGLEAFFQALFEQRSEPKLATGRCMELLDAVLREAVQSFGYKRESDGVRIWQMKTLMEIRQYIERELAVLMDSRKELHSGKRSRVVVRIKQLTAEHLENRQLSLQWLAQYHLFLNSEYLGKLFSQETGEKYTRYLTVRRMERAKELIEAMPQLKMYEVAERCGFEQDPQYFAHVFKKINGCSPAEYRKRLSGEAE</sequence>